<protein>
    <recommendedName>
        <fullName evidence="1">Sugar fermentation stimulation protein homolog</fullName>
    </recommendedName>
</protein>
<dbReference type="InterPro" id="IPR041465">
    <property type="entry name" value="SfsA_N"/>
</dbReference>
<dbReference type="NCBIfam" id="TIGR00230">
    <property type="entry name" value="sfsA"/>
    <property type="match status" value="1"/>
</dbReference>
<dbReference type="InterPro" id="IPR040452">
    <property type="entry name" value="SfsA_C"/>
</dbReference>
<dbReference type="Proteomes" id="UP001501321">
    <property type="component" value="Unassembled WGS sequence"/>
</dbReference>
<keyword evidence="5" id="KW-1185">Reference proteome</keyword>
<dbReference type="Pfam" id="PF17746">
    <property type="entry name" value="SfsA_N"/>
    <property type="match status" value="1"/>
</dbReference>
<dbReference type="PANTHER" id="PTHR30545">
    <property type="entry name" value="SUGAR FERMENTATION STIMULATION PROTEIN A"/>
    <property type="match status" value="1"/>
</dbReference>
<evidence type="ECO:0000313" key="4">
    <source>
        <dbReference type="EMBL" id="GAA4497349.1"/>
    </source>
</evidence>
<dbReference type="HAMAP" id="MF_00095">
    <property type="entry name" value="SfsA"/>
    <property type="match status" value="1"/>
</dbReference>
<feature type="domain" description="Sugar fermentation stimulation protein C-terminal" evidence="2">
    <location>
        <begin position="84"/>
        <end position="223"/>
    </location>
</feature>
<evidence type="ECO:0000259" key="2">
    <source>
        <dbReference type="Pfam" id="PF03749"/>
    </source>
</evidence>
<feature type="domain" description="SfsA N-terminal OB" evidence="3">
    <location>
        <begin position="13"/>
        <end position="80"/>
    </location>
</feature>
<comment type="caution">
    <text evidence="4">The sequence shown here is derived from an EMBL/GenBank/DDBJ whole genome shotgun (WGS) entry which is preliminary data.</text>
</comment>
<dbReference type="CDD" id="cd22359">
    <property type="entry name" value="SfsA-like_bacterial"/>
    <property type="match status" value="1"/>
</dbReference>
<evidence type="ECO:0000259" key="3">
    <source>
        <dbReference type="Pfam" id="PF17746"/>
    </source>
</evidence>
<organism evidence="4 5">
    <name type="scientific">Pseudaeromonas paramecii</name>
    <dbReference type="NCBI Taxonomy" id="2138166"/>
    <lineage>
        <taxon>Bacteria</taxon>
        <taxon>Pseudomonadati</taxon>
        <taxon>Pseudomonadota</taxon>
        <taxon>Gammaproteobacteria</taxon>
        <taxon>Aeromonadales</taxon>
        <taxon>Aeromonadaceae</taxon>
        <taxon>Pseudaeromonas</taxon>
    </lineage>
</organism>
<proteinExistence type="inferred from homology"/>
<reference evidence="5" key="1">
    <citation type="journal article" date="2019" name="Int. J. Syst. Evol. Microbiol.">
        <title>The Global Catalogue of Microorganisms (GCM) 10K type strain sequencing project: providing services to taxonomists for standard genome sequencing and annotation.</title>
        <authorList>
            <consortium name="The Broad Institute Genomics Platform"/>
            <consortium name="The Broad Institute Genome Sequencing Center for Infectious Disease"/>
            <person name="Wu L."/>
            <person name="Ma J."/>
        </authorList>
    </citation>
    <scope>NUCLEOTIDE SEQUENCE [LARGE SCALE GENOMIC DNA]</scope>
    <source>
        <strain evidence="5">JCM 32226</strain>
    </source>
</reference>
<dbReference type="Pfam" id="PF03749">
    <property type="entry name" value="SfsA"/>
    <property type="match status" value="1"/>
</dbReference>
<gene>
    <name evidence="1 4" type="primary">sfsA</name>
    <name evidence="4" type="ORF">GCM10023095_13780</name>
</gene>
<dbReference type="InterPro" id="IPR005224">
    <property type="entry name" value="SfsA"/>
</dbReference>
<dbReference type="EMBL" id="BAABFC010000009">
    <property type="protein sequence ID" value="GAA4497349.1"/>
    <property type="molecule type" value="Genomic_DNA"/>
</dbReference>
<comment type="similarity">
    <text evidence="1">Belongs to the SfsA family.</text>
</comment>
<evidence type="ECO:0000313" key="5">
    <source>
        <dbReference type="Proteomes" id="UP001501321"/>
    </source>
</evidence>
<accession>A0ABP8Q7A3</accession>
<evidence type="ECO:0000256" key="1">
    <source>
        <dbReference type="HAMAP-Rule" id="MF_00095"/>
    </source>
</evidence>
<name>A0ABP8Q7A3_9GAMM</name>
<dbReference type="Gene3D" id="3.40.1350.60">
    <property type="match status" value="1"/>
</dbReference>
<dbReference type="RefSeq" id="WP_345011382.1">
    <property type="nucleotide sequence ID" value="NZ_BAABFC010000009.1"/>
</dbReference>
<dbReference type="PANTHER" id="PTHR30545:SF2">
    <property type="entry name" value="SUGAR FERMENTATION STIMULATION PROTEIN A"/>
    <property type="match status" value="1"/>
</dbReference>
<sequence>MEFVPPLQPARLLQRYKRFLADALTPTGETLTLHCPNTGRMTGCADPGWQIWYSLSDNPKRKHAATWELSVSDAGHWIGVNTARANGLVAEVLLGPLFPELTGYGQLLREQPYGDEGSRIDLLARGEGCQDCYIEVKSVTLLGDKGLGYFPDAPSVRGVKHLRELTRLARAGQPAVLLFCVQHSGIEAVAPAAHIDPDYAKALAEAAAAGVAVWALGCEISAQTLRGVRRLPVQINKEAETC</sequence>
<dbReference type="Gene3D" id="2.40.50.580">
    <property type="match status" value="1"/>
</dbReference>